<comment type="catalytic activity">
    <reaction evidence="1">
        <text>peroxynitrite = nitrate</text>
        <dbReference type="Rhea" id="RHEA:63116"/>
        <dbReference type="ChEBI" id="CHEBI:17632"/>
        <dbReference type="ChEBI" id="CHEBI:25941"/>
    </reaction>
    <physiologicalReaction direction="left-to-right" evidence="1">
        <dbReference type="Rhea" id="RHEA:63117"/>
    </physiologicalReaction>
</comment>
<organism evidence="3 4">
    <name type="scientific">Gossypium schwendimanii</name>
    <name type="common">Cotton</name>
    <dbReference type="NCBI Taxonomy" id="34291"/>
    <lineage>
        <taxon>Eukaryota</taxon>
        <taxon>Viridiplantae</taxon>
        <taxon>Streptophyta</taxon>
        <taxon>Embryophyta</taxon>
        <taxon>Tracheophyta</taxon>
        <taxon>Spermatophyta</taxon>
        <taxon>Magnoliopsida</taxon>
        <taxon>eudicotyledons</taxon>
        <taxon>Gunneridae</taxon>
        <taxon>Pentapetalae</taxon>
        <taxon>rosids</taxon>
        <taxon>malvids</taxon>
        <taxon>Malvales</taxon>
        <taxon>Malvaceae</taxon>
        <taxon>Malvoideae</taxon>
        <taxon>Gossypium</taxon>
    </lineage>
</organism>
<dbReference type="Pfam" id="PF08768">
    <property type="entry name" value="THAP4_heme-bd"/>
    <property type="match status" value="1"/>
</dbReference>
<dbReference type="InterPro" id="IPR014878">
    <property type="entry name" value="THAP4-like_heme-bd"/>
</dbReference>
<protein>
    <recommendedName>
        <fullName evidence="2">THAP4-like heme-binding domain-containing protein</fullName>
    </recommendedName>
</protein>
<dbReference type="InterPro" id="IPR012674">
    <property type="entry name" value="Calycin"/>
</dbReference>
<evidence type="ECO:0000256" key="1">
    <source>
        <dbReference type="ARBA" id="ARBA00036993"/>
    </source>
</evidence>
<dbReference type="AlphaFoldDB" id="A0A7J9N4K8"/>
<dbReference type="Proteomes" id="UP000593576">
    <property type="component" value="Unassembled WGS sequence"/>
</dbReference>
<sequence>MKLGKEMGSDPISYRHEQSSGTCGGNIAVFEHQDRQSLMGRVSFQVKAGVMGRLLEVIPSIVTSRMERKWVCQSGKSVKKSDVYERKKRREVRIGLADMMRYLVYGRVESETKGKPYSELSSSKNRPVHSESGYWCLKPDGSLEVVISQSTGLAKFLKGTYSAEDNVIKLHSQVVANASK</sequence>
<evidence type="ECO:0000313" key="3">
    <source>
        <dbReference type="EMBL" id="MBA0878047.1"/>
    </source>
</evidence>
<keyword evidence="4" id="KW-1185">Reference proteome</keyword>
<dbReference type="EMBL" id="JABFAF010270353">
    <property type="protein sequence ID" value="MBA0878047.1"/>
    <property type="molecule type" value="Genomic_DNA"/>
</dbReference>
<dbReference type="PANTHER" id="PTHR15854:SF4">
    <property type="entry name" value="PEROXYNITRITE ISOMERASE THAP4"/>
    <property type="match status" value="1"/>
</dbReference>
<feature type="domain" description="THAP4-like heme-binding" evidence="2">
    <location>
        <begin position="121"/>
        <end position="178"/>
    </location>
</feature>
<comment type="caution">
    <text evidence="3">The sequence shown here is derived from an EMBL/GenBank/DDBJ whole genome shotgun (WGS) entry which is preliminary data.</text>
</comment>
<evidence type="ECO:0000259" key="2">
    <source>
        <dbReference type="Pfam" id="PF08768"/>
    </source>
</evidence>
<dbReference type="Gene3D" id="2.40.128.20">
    <property type="match status" value="1"/>
</dbReference>
<proteinExistence type="predicted"/>
<dbReference type="InterPro" id="IPR045165">
    <property type="entry name" value="Nitrobindin"/>
</dbReference>
<dbReference type="SUPFAM" id="SSF50814">
    <property type="entry name" value="Lipocalins"/>
    <property type="match status" value="1"/>
</dbReference>
<reference evidence="3 4" key="1">
    <citation type="journal article" date="2019" name="Genome Biol. Evol.">
        <title>Insights into the evolution of the New World diploid cottons (Gossypium, subgenus Houzingenia) based on genome sequencing.</title>
        <authorList>
            <person name="Grover C.E."/>
            <person name="Arick M.A. 2nd"/>
            <person name="Thrash A."/>
            <person name="Conover J.L."/>
            <person name="Sanders W.S."/>
            <person name="Peterson D.G."/>
            <person name="Frelichowski J.E."/>
            <person name="Scheffler J.A."/>
            <person name="Scheffler B.E."/>
            <person name="Wendel J.F."/>
        </authorList>
    </citation>
    <scope>NUCLEOTIDE SEQUENCE [LARGE SCALE GENOMIC DNA]</scope>
    <source>
        <strain evidence="3">1</strain>
        <tissue evidence="3">Leaf</tissue>
    </source>
</reference>
<evidence type="ECO:0000313" key="4">
    <source>
        <dbReference type="Proteomes" id="UP000593576"/>
    </source>
</evidence>
<gene>
    <name evidence="3" type="ORF">Goshw_002997</name>
</gene>
<dbReference type="OrthoDB" id="58529at2759"/>
<accession>A0A7J9N4K8</accession>
<feature type="non-terminal residue" evidence="3">
    <location>
        <position position="1"/>
    </location>
</feature>
<dbReference type="PANTHER" id="PTHR15854">
    <property type="entry name" value="THAP4 PROTEIN"/>
    <property type="match status" value="1"/>
</dbReference>
<name>A0A7J9N4K8_GOSSC</name>